<dbReference type="HAMAP" id="MF_00316">
    <property type="entry name" value="MobA"/>
    <property type="match status" value="1"/>
</dbReference>
<keyword evidence="1 8" id="KW-0963">Cytoplasm</keyword>
<feature type="binding site" evidence="8">
    <location>
        <position position="100"/>
    </location>
    <ligand>
        <name>GTP</name>
        <dbReference type="ChEBI" id="CHEBI:37565"/>
    </ligand>
</feature>
<comment type="subunit">
    <text evidence="8">Monomer.</text>
</comment>
<dbReference type="InterPro" id="IPR025877">
    <property type="entry name" value="MobA-like_NTP_Trfase"/>
</dbReference>
<dbReference type="InterPro" id="IPR029044">
    <property type="entry name" value="Nucleotide-diphossugar_trans"/>
</dbReference>
<feature type="domain" description="MobA-like NTP transferase" evidence="9">
    <location>
        <begin position="8"/>
        <end position="158"/>
    </location>
</feature>
<comment type="catalytic activity">
    <reaction evidence="8">
        <text>Mo-molybdopterin + GTP + H(+) = Mo-molybdopterin guanine dinucleotide + diphosphate</text>
        <dbReference type="Rhea" id="RHEA:34243"/>
        <dbReference type="ChEBI" id="CHEBI:15378"/>
        <dbReference type="ChEBI" id="CHEBI:33019"/>
        <dbReference type="ChEBI" id="CHEBI:37565"/>
        <dbReference type="ChEBI" id="CHEBI:71302"/>
        <dbReference type="ChEBI" id="CHEBI:71310"/>
        <dbReference type="EC" id="2.7.7.77"/>
    </reaction>
</comment>
<feature type="binding site" evidence="8">
    <location>
        <position position="100"/>
    </location>
    <ligand>
        <name>Mg(2+)</name>
        <dbReference type="ChEBI" id="CHEBI:18420"/>
    </ligand>
</feature>
<dbReference type="GO" id="GO:0005525">
    <property type="term" value="F:GTP binding"/>
    <property type="evidence" value="ECO:0007669"/>
    <property type="project" value="UniProtKB-UniRule"/>
</dbReference>
<accession>W0SAJ1</accession>
<reference evidence="10 11" key="1">
    <citation type="journal article" date="2014" name="Syst. Appl. Microbiol.">
        <title>Complete genomes of freshwater sulfur oxidizers Sulfuricella denitrificans skB26 and Sulfuritalea hydrogenivorans sk43H: genetic insights into the sulfur oxidation pathway of betaproteobacteria.</title>
        <authorList>
            <person name="Watanabe T."/>
            <person name="Kojima H."/>
            <person name="Fukui M."/>
        </authorList>
    </citation>
    <scope>NUCLEOTIDE SEQUENCE [LARGE SCALE GENOMIC DNA]</scope>
    <source>
        <strain evidence="10">DSM22779</strain>
    </source>
</reference>
<keyword evidence="4 8" id="KW-0547">Nucleotide-binding</keyword>
<evidence type="ECO:0000256" key="3">
    <source>
        <dbReference type="ARBA" id="ARBA00022723"/>
    </source>
</evidence>
<evidence type="ECO:0000313" key="11">
    <source>
        <dbReference type="Proteomes" id="UP000031637"/>
    </source>
</evidence>
<keyword evidence="11" id="KW-1185">Reference proteome</keyword>
<comment type="caution">
    <text evidence="8">Lacks conserved residue(s) required for the propagation of feature annotation.</text>
</comment>
<dbReference type="InterPro" id="IPR013482">
    <property type="entry name" value="Molybde_CF_guanTrfase"/>
</dbReference>
<evidence type="ECO:0000256" key="2">
    <source>
        <dbReference type="ARBA" id="ARBA00022679"/>
    </source>
</evidence>
<gene>
    <name evidence="8" type="primary">mobA</name>
    <name evidence="10" type="ORF">SUTH_00198</name>
</gene>
<name>W0SAJ1_9PROT</name>
<comment type="domain">
    <text evidence="8">The N-terminal domain determines nucleotide recognition and specific binding, while the C-terminal domain determines the specific binding to the target protein.</text>
</comment>
<organism evidence="10 11">
    <name type="scientific">Sulfuritalea hydrogenivorans sk43H</name>
    <dbReference type="NCBI Taxonomy" id="1223802"/>
    <lineage>
        <taxon>Bacteria</taxon>
        <taxon>Pseudomonadati</taxon>
        <taxon>Pseudomonadota</taxon>
        <taxon>Betaproteobacteria</taxon>
        <taxon>Nitrosomonadales</taxon>
        <taxon>Sterolibacteriaceae</taxon>
        <taxon>Sulfuritalea</taxon>
    </lineage>
</organism>
<evidence type="ECO:0000256" key="8">
    <source>
        <dbReference type="HAMAP-Rule" id="MF_00316"/>
    </source>
</evidence>
<protein>
    <recommendedName>
        <fullName evidence="8">Molybdenum cofactor guanylyltransferase</fullName>
        <shortName evidence="8">MoCo guanylyltransferase</shortName>
        <ecNumber evidence="8">2.7.7.77</ecNumber>
    </recommendedName>
    <alternativeName>
        <fullName evidence="8">GTP:molybdopterin guanylyltransferase</fullName>
    </alternativeName>
    <alternativeName>
        <fullName evidence="8">Mo-MPT guanylyltransferase</fullName>
    </alternativeName>
    <alternativeName>
        <fullName evidence="8">Molybdopterin guanylyltransferase</fullName>
    </alternativeName>
    <alternativeName>
        <fullName evidence="8">Molybdopterin-guanine dinucleotide synthase</fullName>
        <shortName evidence="8">MGD synthase</shortName>
    </alternativeName>
</protein>
<feature type="binding site" evidence="8">
    <location>
        <begin position="11"/>
        <end position="13"/>
    </location>
    <ligand>
        <name>GTP</name>
        <dbReference type="ChEBI" id="CHEBI:37565"/>
    </ligand>
</feature>
<dbReference type="NCBIfam" id="TIGR02665">
    <property type="entry name" value="molyb_mobA"/>
    <property type="match status" value="1"/>
</dbReference>
<comment type="function">
    <text evidence="8">Transfers a GMP moiety from GTP to Mo-molybdopterin (Mo-MPT) cofactor (Moco or molybdenum cofactor) to form Mo-molybdopterin guanine dinucleotide (Mo-MGD) cofactor.</text>
</comment>
<dbReference type="Pfam" id="PF12804">
    <property type="entry name" value="NTP_transf_3"/>
    <property type="match status" value="1"/>
</dbReference>
<dbReference type="OrthoDB" id="9788394at2"/>
<comment type="subcellular location">
    <subcellularLocation>
        <location evidence="8">Cytoplasm</location>
    </subcellularLocation>
</comment>
<evidence type="ECO:0000256" key="4">
    <source>
        <dbReference type="ARBA" id="ARBA00022741"/>
    </source>
</evidence>
<dbReference type="RefSeq" id="WP_052473015.1">
    <property type="nucleotide sequence ID" value="NZ_AP012547.1"/>
</dbReference>
<dbReference type="EC" id="2.7.7.77" evidence="8"/>
<evidence type="ECO:0000256" key="5">
    <source>
        <dbReference type="ARBA" id="ARBA00022842"/>
    </source>
</evidence>
<dbReference type="SUPFAM" id="SSF53448">
    <property type="entry name" value="Nucleotide-diphospho-sugar transferases"/>
    <property type="match status" value="1"/>
</dbReference>
<keyword evidence="5 8" id="KW-0460">Magnesium</keyword>
<keyword evidence="6 8" id="KW-0342">GTP-binding</keyword>
<feature type="binding site" evidence="8">
    <location>
        <position position="70"/>
    </location>
    <ligand>
        <name>GTP</name>
        <dbReference type="ChEBI" id="CHEBI:37565"/>
    </ligand>
</feature>
<evidence type="ECO:0000256" key="1">
    <source>
        <dbReference type="ARBA" id="ARBA00022490"/>
    </source>
</evidence>
<dbReference type="CDD" id="cd02503">
    <property type="entry name" value="MobA"/>
    <property type="match status" value="1"/>
</dbReference>
<feature type="binding site" evidence="8">
    <location>
        <position position="24"/>
    </location>
    <ligand>
        <name>GTP</name>
        <dbReference type="ChEBI" id="CHEBI:37565"/>
    </ligand>
</feature>
<dbReference type="AlphaFoldDB" id="W0SAJ1"/>
<dbReference type="EMBL" id="AP012547">
    <property type="protein sequence ID" value="BAO28016.1"/>
    <property type="molecule type" value="Genomic_DNA"/>
</dbReference>
<dbReference type="STRING" id="1223802.SUTH_00198"/>
<dbReference type="PANTHER" id="PTHR19136">
    <property type="entry name" value="MOLYBDENUM COFACTOR GUANYLYLTRANSFERASE"/>
    <property type="match status" value="1"/>
</dbReference>
<dbReference type="KEGG" id="shd:SUTH_00198"/>
<dbReference type="Proteomes" id="UP000031637">
    <property type="component" value="Chromosome"/>
</dbReference>
<proteinExistence type="inferred from homology"/>
<dbReference type="GO" id="GO:1902758">
    <property type="term" value="P:bis(molybdopterin guanine dinucleotide)molybdenum biosynthetic process"/>
    <property type="evidence" value="ECO:0007669"/>
    <property type="project" value="TreeGrafter"/>
</dbReference>
<dbReference type="GO" id="GO:0046872">
    <property type="term" value="F:metal ion binding"/>
    <property type="evidence" value="ECO:0007669"/>
    <property type="project" value="UniProtKB-KW"/>
</dbReference>
<dbReference type="GO" id="GO:0005737">
    <property type="term" value="C:cytoplasm"/>
    <property type="evidence" value="ECO:0007669"/>
    <property type="project" value="UniProtKB-SubCell"/>
</dbReference>
<dbReference type="Gene3D" id="3.90.550.10">
    <property type="entry name" value="Spore Coat Polysaccharide Biosynthesis Protein SpsA, Chain A"/>
    <property type="match status" value="1"/>
</dbReference>
<dbReference type="HOGENOM" id="CLU_055597_5_1_4"/>
<dbReference type="PANTHER" id="PTHR19136:SF81">
    <property type="entry name" value="MOLYBDENUM COFACTOR GUANYLYLTRANSFERASE"/>
    <property type="match status" value="1"/>
</dbReference>
<evidence type="ECO:0000313" key="10">
    <source>
        <dbReference type="EMBL" id="BAO28016.1"/>
    </source>
</evidence>
<keyword evidence="3 8" id="KW-0479">Metal-binding</keyword>
<comment type="cofactor">
    <cofactor evidence="8">
        <name>Mg(2+)</name>
        <dbReference type="ChEBI" id="CHEBI:18420"/>
    </cofactor>
</comment>
<keyword evidence="7 8" id="KW-0501">Molybdenum cofactor biosynthesis</keyword>
<dbReference type="GO" id="GO:0061603">
    <property type="term" value="F:molybdenum cofactor guanylyltransferase activity"/>
    <property type="evidence" value="ECO:0007669"/>
    <property type="project" value="UniProtKB-EC"/>
</dbReference>
<evidence type="ECO:0000256" key="7">
    <source>
        <dbReference type="ARBA" id="ARBA00023150"/>
    </source>
</evidence>
<comment type="similarity">
    <text evidence="8">Belongs to the MobA family.</text>
</comment>
<evidence type="ECO:0000259" key="9">
    <source>
        <dbReference type="Pfam" id="PF12804"/>
    </source>
</evidence>
<keyword evidence="2 8" id="KW-0808">Transferase</keyword>
<sequence length="200" mass="21123">MTQRDITGVILAGGQGRRMGGVDKGLQLLDGRPLVQWVLERLAPQVGTVLISANQNLERYAEFGCPVLPDRVSGFAGPLAGLHAALGAAATPLLMTAPCDSPFLPADLVQRLRLALDAENAELAVPRTGDRAHRAFSLVRCDAGPKLDAFLEAGERKVGLWHASLKIAEVAFDDEAEAFGNINTPDELAGCKPPTIAGHS</sequence>
<evidence type="ECO:0000256" key="6">
    <source>
        <dbReference type="ARBA" id="ARBA00023134"/>
    </source>
</evidence>